<protein>
    <submittedName>
        <fullName evidence="1">TetR family transcriptional regulator</fullName>
    </submittedName>
</protein>
<evidence type="ECO:0000313" key="2">
    <source>
        <dbReference type="Proteomes" id="UP000586722"/>
    </source>
</evidence>
<dbReference type="Gene3D" id="1.10.10.60">
    <property type="entry name" value="Homeodomain-like"/>
    <property type="match status" value="1"/>
</dbReference>
<dbReference type="Pfam" id="PF08362">
    <property type="entry name" value="TetR_C_3"/>
    <property type="match status" value="1"/>
</dbReference>
<dbReference type="SUPFAM" id="SSF48498">
    <property type="entry name" value="Tetracyclin repressor-like, C-terminal domain"/>
    <property type="match status" value="1"/>
</dbReference>
<dbReference type="InterPro" id="IPR036271">
    <property type="entry name" value="Tet_transcr_reg_TetR-rel_C_sf"/>
</dbReference>
<reference evidence="2" key="1">
    <citation type="submission" date="2020-01" db="EMBL/GenBank/DDBJ databases">
        <authorList>
            <person name="Fang Y."/>
            <person name="Sun R."/>
            <person name="Nie L."/>
            <person name="He J."/>
            <person name="Hao L."/>
            <person name="Wang L."/>
            <person name="Su S."/>
            <person name="Lv E."/>
            <person name="Zhang Z."/>
            <person name="Xie R."/>
            <person name="Liu H."/>
        </authorList>
    </citation>
    <scope>NUCLEOTIDE SEQUENCE [LARGE SCALE GENOMIC DNA]</scope>
    <source>
        <strain evidence="2">XCT-53</strain>
    </source>
</reference>
<evidence type="ECO:0000313" key="1">
    <source>
        <dbReference type="EMBL" id="NBN77807.1"/>
    </source>
</evidence>
<dbReference type="PANTHER" id="PTHR30328:SF54">
    <property type="entry name" value="HTH-TYPE TRANSCRIPTIONAL REPRESSOR SCO4008"/>
    <property type="match status" value="1"/>
</dbReference>
<dbReference type="PROSITE" id="PS50977">
    <property type="entry name" value="HTH_TETR_2"/>
    <property type="match status" value="1"/>
</dbReference>
<dbReference type="SUPFAM" id="SSF46689">
    <property type="entry name" value="Homeodomain-like"/>
    <property type="match status" value="1"/>
</dbReference>
<name>A0A7X5J7S3_9HYPH</name>
<keyword evidence="2" id="KW-1185">Reference proteome</keyword>
<comment type="caution">
    <text evidence="1">The sequence shown here is derived from an EMBL/GenBank/DDBJ whole genome shotgun (WGS) entry which is preliminary data.</text>
</comment>
<dbReference type="AlphaFoldDB" id="A0A7X5J7S3"/>
<accession>A0A7X5J7S3</accession>
<organism evidence="1 2">
    <name type="scientific">Pannonibacter tanglangensis</name>
    <dbReference type="NCBI Taxonomy" id="2750084"/>
    <lineage>
        <taxon>Bacteria</taxon>
        <taxon>Pseudomonadati</taxon>
        <taxon>Pseudomonadota</taxon>
        <taxon>Alphaproteobacteria</taxon>
        <taxon>Hyphomicrobiales</taxon>
        <taxon>Stappiaceae</taxon>
        <taxon>Pannonibacter</taxon>
    </lineage>
</organism>
<dbReference type="Pfam" id="PF00440">
    <property type="entry name" value="TetR_N"/>
    <property type="match status" value="1"/>
</dbReference>
<dbReference type="EMBL" id="JAABLQ010000001">
    <property type="protein sequence ID" value="NBN77807.1"/>
    <property type="molecule type" value="Genomic_DNA"/>
</dbReference>
<dbReference type="InterPro" id="IPR001647">
    <property type="entry name" value="HTH_TetR"/>
</dbReference>
<sequence length="236" mass="25685">MSRARSTPGTSPIKRAAGLRSVASGRPASGETDGKPTRIQERNRARILEAGLSEFSRFGFGGATIEKIAAGAGMSKSNLLYYYPTKTAIYEAVLEHILDTWLAPLRMLDVTGDPATELADYIRQKLKISAEWPEASRLFASEILQGAPQVKPVLQGSLRQLVSEKAAVIRTWTETGRLKPHVDPVHLIFLIWAATQHYADFETQILALTGQTLKDETFRGQAEAALVATILGGVLA</sequence>
<dbReference type="InterPro" id="IPR013573">
    <property type="entry name" value="Tscrpt_reg_YcdC_C"/>
</dbReference>
<dbReference type="RefSeq" id="WP_161672853.1">
    <property type="nucleotide sequence ID" value="NZ_JAABLP010000001.1"/>
</dbReference>
<dbReference type="InterPro" id="IPR009057">
    <property type="entry name" value="Homeodomain-like_sf"/>
</dbReference>
<dbReference type="GO" id="GO:0045892">
    <property type="term" value="P:negative regulation of DNA-templated transcription"/>
    <property type="evidence" value="ECO:0007669"/>
    <property type="project" value="InterPro"/>
</dbReference>
<dbReference type="Proteomes" id="UP000586722">
    <property type="component" value="Unassembled WGS sequence"/>
</dbReference>
<gene>
    <name evidence="1" type="ORF">GWI72_05935</name>
</gene>
<proteinExistence type="predicted"/>
<dbReference type="InterPro" id="IPR050109">
    <property type="entry name" value="HTH-type_TetR-like_transc_reg"/>
</dbReference>
<dbReference type="GO" id="GO:0003677">
    <property type="term" value="F:DNA binding"/>
    <property type="evidence" value="ECO:0007669"/>
    <property type="project" value="UniProtKB-UniRule"/>
</dbReference>
<dbReference type="PANTHER" id="PTHR30328">
    <property type="entry name" value="TRANSCRIPTIONAL REPRESSOR"/>
    <property type="match status" value="1"/>
</dbReference>
<dbReference type="Gene3D" id="1.10.357.10">
    <property type="entry name" value="Tetracycline Repressor, domain 2"/>
    <property type="match status" value="1"/>
</dbReference>